<comment type="caution">
    <text evidence="2">The sequence shown here is derived from an EMBL/GenBank/DDBJ whole genome shotgun (WGS) entry which is preliminary data.</text>
</comment>
<dbReference type="EMBL" id="BNCQ01000022">
    <property type="protein sequence ID" value="GIM06732.1"/>
    <property type="molecule type" value="Genomic_DNA"/>
</dbReference>
<evidence type="ECO:0000313" key="3">
    <source>
        <dbReference type="Proteomes" id="UP000722791"/>
    </source>
</evidence>
<dbReference type="Gene3D" id="3.30.70.270">
    <property type="match status" value="1"/>
</dbReference>
<feature type="non-terminal residue" evidence="2">
    <location>
        <position position="1"/>
    </location>
</feature>
<accession>A0A8J4LR36</accession>
<dbReference type="PROSITE" id="PS50878">
    <property type="entry name" value="RT_POL"/>
    <property type="match status" value="1"/>
</dbReference>
<name>A0A8J4LR36_9CHLO</name>
<evidence type="ECO:0000313" key="2">
    <source>
        <dbReference type="EMBL" id="GIM06732.1"/>
    </source>
</evidence>
<dbReference type="InterPro" id="IPR043128">
    <property type="entry name" value="Rev_trsase/Diguanyl_cyclase"/>
</dbReference>
<dbReference type="AlphaFoldDB" id="A0A8J4LR36"/>
<organism evidence="2 3">
    <name type="scientific">Volvox reticuliferus</name>
    <dbReference type="NCBI Taxonomy" id="1737510"/>
    <lineage>
        <taxon>Eukaryota</taxon>
        <taxon>Viridiplantae</taxon>
        <taxon>Chlorophyta</taxon>
        <taxon>core chlorophytes</taxon>
        <taxon>Chlorophyceae</taxon>
        <taxon>CS clade</taxon>
        <taxon>Chlamydomonadales</taxon>
        <taxon>Volvocaceae</taxon>
        <taxon>Volvox</taxon>
    </lineage>
</organism>
<dbReference type="InterPro" id="IPR000477">
    <property type="entry name" value="RT_dom"/>
</dbReference>
<protein>
    <recommendedName>
        <fullName evidence="1">Reverse transcriptase domain-containing protein</fullName>
    </recommendedName>
</protein>
<dbReference type="InterPro" id="IPR043502">
    <property type="entry name" value="DNA/RNA_pol_sf"/>
</dbReference>
<feature type="domain" description="Reverse transcriptase" evidence="1">
    <location>
        <begin position="1"/>
        <end position="102"/>
    </location>
</feature>
<reference evidence="2" key="1">
    <citation type="journal article" date="2021" name="Proc. Natl. Acad. Sci. U.S.A.">
        <title>Three genomes in the algal genus Volvox reveal the fate of a haploid sex-determining region after a transition to homothallism.</title>
        <authorList>
            <person name="Yamamoto K."/>
            <person name="Hamaji T."/>
            <person name="Kawai-Toyooka H."/>
            <person name="Matsuzaki R."/>
            <person name="Takahashi F."/>
            <person name="Nishimura Y."/>
            <person name="Kawachi M."/>
            <person name="Noguchi H."/>
            <person name="Minakuchi Y."/>
            <person name="Umen J.G."/>
            <person name="Toyoda A."/>
            <person name="Nozaki H."/>
        </authorList>
    </citation>
    <scope>NUCLEOTIDE SEQUENCE</scope>
    <source>
        <strain evidence="2">NIES-3785</strain>
    </source>
</reference>
<proteinExistence type="predicted"/>
<dbReference type="SUPFAM" id="SSF56672">
    <property type="entry name" value="DNA/RNA polymerases"/>
    <property type="match status" value="1"/>
</dbReference>
<dbReference type="Proteomes" id="UP000722791">
    <property type="component" value="Unassembled WGS sequence"/>
</dbReference>
<evidence type="ECO:0000259" key="1">
    <source>
        <dbReference type="PROSITE" id="PS50878"/>
    </source>
</evidence>
<sequence>RKYFCFRFCGRLYQVDALPMGWLNSPYWFTKIMRNVVRFWRDPQSHLRRGGLVPPMPPHQFYPSGRQKPFYRGGIRVLPYLDDFLFLFSSEEQARAGATWIK</sequence>
<feature type="non-terminal residue" evidence="2">
    <location>
        <position position="102"/>
    </location>
</feature>
<gene>
    <name evidence="2" type="ORF">Vretimale_10985</name>
</gene>